<evidence type="ECO:0000256" key="2">
    <source>
        <dbReference type="ARBA" id="ARBA00022598"/>
    </source>
</evidence>
<dbReference type="Pfam" id="PF23562">
    <property type="entry name" value="AMP-binding_C_3"/>
    <property type="match status" value="1"/>
</dbReference>
<reference evidence="7" key="1">
    <citation type="submission" date="2021-01" db="EMBL/GenBank/DDBJ databases">
        <title>Whole genome shotgun sequence of Sinosporangium siamense NBRC 109515.</title>
        <authorList>
            <person name="Komaki H."/>
            <person name="Tamura T."/>
        </authorList>
    </citation>
    <scope>NUCLEOTIDE SEQUENCE</scope>
    <source>
        <strain evidence="7">NBRC 109515</strain>
    </source>
</reference>
<evidence type="ECO:0000313" key="7">
    <source>
        <dbReference type="EMBL" id="GII90210.1"/>
    </source>
</evidence>
<dbReference type="InterPro" id="IPR000873">
    <property type="entry name" value="AMP-dep_synth/lig_dom"/>
</dbReference>
<dbReference type="EMBL" id="BOOW01000006">
    <property type="protein sequence ID" value="GII90210.1"/>
    <property type="molecule type" value="Genomic_DNA"/>
</dbReference>
<dbReference type="GO" id="GO:0016020">
    <property type="term" value="C:membrane"/>
    <property type="evidence" value="ECO:0007669"/>
    <property type="project" value="TreeGrafter"/>
</dbReference>
<evidence type="ECO:0000256" key="3">
    <source>
        <dbReference type="ARBA" id="ARBA00022832"/>
    </source>
</evidence>
<keyword evidence="2 7" id="KW-0436">Ligase</keyword>
<gene>
    <name evidence="7" type="ORF">Ssi02_04410</name>
</gene>
<dbReference type="PROSITE" id="PS00455">
    <property type="entry name" value="AMP_BINDING"/>
    <property type="match status" value="1"/>
</dbReference>
<dbReference type="InterPro" id="IPR042099">
    <property type="entry name" value="ANL_N_sf"/>
</dbReference>
<comment type="caution">
    <text evidence="7">The sequence shown here is derived from an EMBL/GenBank/DDBJ whole genome shotgun (WGS) entry which is preliminary data.</text>
</comment>
<sequence>MREYSVPVLVDVPASATLTDTVFNRADTDPGTVIIRRKSGEEWTAVTAAEFRDEVAGVAKGLIAAGVGPGDRVALMSRTRYEWTVLDYAILAAGAVGVPIYETSSAEQVKWILGDSGSKAVVVEHDGHEETVRSVLADLPDVKHIWRIEDGALAKLTESGADVSDETMHERRTSRIGADLATIIYTSGTTGMPKGCRLTHDNLLFTARNIISGPLEPLFQVRDRAALLFLPLAHSFARIISVVLIESATVIGHSPNMRDIAPDLRTFKPTFLLAVPRVFEKVYNAAEQRAVAGGRGKIFHRAAEVAITWSKAESSGGAGLGLRLRHALFDRLVYSKLRAATGGVLSAAVSGGSALGDRLGHFFRGVGIEVFEGYGLTETSAPSTVNMPGANKIGTVGKPFPGVTILIADDKEILVKGRHIFKGYWNNDEATAEVIDEENWFHTGDLGELDNDGYLRITGRKKEIIVTAGGKNVAPAPLEDRIRAHPLVSQALVVGDDRPFIAALVTLDPEAIEQWKAANGRENASIADLTKDELLRAEIQKAVDEANKQVSTAESIKKFAVLDVDITEESGHLTPKLSIKRDIVTRDFAAEINALY</sequence>
<evidence type="ECO:0000256" key="5">
    <source>
        <dbReference type="ARBA" id="ARBA00032875"/>
    </source>
</evidence>
<dbReference type="RefSeq" id="WP_204020482.1">
    <property type="nucleotide sequence ID" value="NZ_BOOW01000006.1"/>
</dbReference>
<comment type="similarity">
    <text evidence="1">Belongs to the ATP-dependent AMP-binding enzyme family.</text>
</comment>
<evidence type="ECO:0000313" key="8">
    <source>
        <dbReference type="Proteomes" id="UP000606172"/>
    </source>
</evidence>
<dbReference type="Proteomes" id="UP000606172">
    <property type="component" value="Unassembled WGS sequence"/>
</dbReference>
<dbReference type="AlphaFoldDB" id="A0A919V2R7"/>
<dbReference type="Pfam" id="PF00501">
    <property type="entry name" value="AMP-binding"/>
    <property type="match status" value="1"/>
</dbReference>
<evidence type="ECO:0000256" key="4">
    <source>
        <dbReference type="ARBA" id="ARBA00023098"/>
    </source>
</evidence>
<keyword evidence="3" id="KW-0276">Fatty acid metabolism</keyword>
<dbReference type="Gene3D" id="3.40.50.12780">
    <property type="entry name" value="N-terminal domain of ligase-like"/>
    <property type="match status" value="1"/>
</dbReference>
<organism evidence="7 8">
    <name type="scientific">Sinosporangium siamense</name>
    <dbReference type="NCBI Taxonomy" id="1367973"/>
    <lineage>
        <taxon>Bacteria</taxon>
        <taxon>Bacillati</taxon>
        <taxon>Actinomycetota</taxon>
        <taxon>Actinomycetes</taxon>
        <taxon>Streptosporangiales</taxon>
        <taxon>Streptosporangiaceae</taxon>
        <taxon>Sinosporangium</taxon>
    </lineage>
</organism>
<feature type="domain" description="AMP-dependent synthetase/ligase" evidence="6">
    <location>
        <begin position="25"/>
        <end position="425"/>
    </location>
</feature>
<dbReference type="InterPro" id="IPR020845">
    <property type="entry name" value="AMP-binding_CS"/>
</dbReference>
<name>A0A919V2R7_9ACTN</name>
<dbReference type="GO" id="GO:0004467">
    <property type="term" value="F:long-chain fatty acid-CoA ligase activity"/>
    <property type="evidence" value="ECO:0007669"/>
    <property type="project" value="TreeGrafter"/>
</dbReference>
<proteinExistence type="inferred from homology"/>
<dbReference type="PANTHER" id="PTHR43272:SF32">
    <property type="entry name" value="AMP-DEPENDENT SYNTHETASE_LIGASE DOMAIN-CONTAINING PROTEIN"/>
    <property type="match status" value="1"/>
</dbReference>
<dbReference type="SUPFAM" id="SSF56801">
    <property type="entry name" value="Acetyl-CoA synthetase-like"/>
    <property type="match status" value="1"/>
</dbReference>
<dbReference type="PANTHER" id="PTHR43272">
    <property type="entry name" value="LONG-CHAIN-FATTY-ACID--COA LIGASE"/>
    <property type="match status" value="1"/>
</dbReference>
<evidence type="ECO:0000256" key="1">
    <source>
        <dbReference type="ARBA" id="ARBA00006432"/>
    </source>
</evidence>
<evidence type="ECO:0000259" key="6">
    <source>
        <dbReference type="Pfam" id="PF00501"/>
    </source>
</evidence>
<protein>
    <recommendedName>
        <fullName evidence="5">Acyl-CoA synthetase</fullName>
    </recommendedName>
</protein>
<dbReference type="CDD" id="cd05907">
    <property type="entry name" value="VL_LC_FACS_like"/>
    <property type="match status" value="1"/>
</dbReference>
<keyword evidence="4" id="KW-0443">Lipid metabolism</keyword>
<accession>A0A919V2R7</accession>
<keyword evidence="8" id="KW-1185">Reference proteome</keyword>